<protein>
    <submittedName>
        <fullName evidence="3">Class D sortase</fullName>
    </submittedName>
</protein>
<evidence type="ECO:0000313" key="4">
    <source>
        <dbReference type="Proteomes" id="UP000430692"/>
    </source>
</evidence>
<dbReference type="Pfam" id="PF04203">
    <property type="entry name" value="Sortase"/>
    <property type="match status" value="1"/>
</dbReference>
<dbReference type="InterPro" id="IPR023365">
    <property type="entry name" value="Sortase_dom-sf"/>
</dbReference>
<evidence type="ECO:0000256" key="2">
    <source>
        <dbReference type="PIRSR" id="PIRSR605754-1"/>
    </source>
</evidence>
<evidence type="ECO:0000313" key="3">
    <source>
        <dbReference type="EMBL" id="MXQ52782.1"/>
    </source>
</evidence>
<dbReference type="NCBIfam" id="NF033746">
    <property type="entry name" value="class_D_sortase"/>
    <property type="match status" value="1"/>
</dbReference>
<feature type="active site" description="Proton donor/acceptor" evidence="2">
    <location>
        <position position="50"/>
    </location>
</feature>
<dbReference type="CDD" id="cd05828">
    <property type="entry name" value="Sortase_D_1"/>
    <property type="match status" value="1"/>
</dbReference>
<organism evidence="3 4">
    <name type="scientific">Shimazuella alba</name>
    <dbReference type="NCBI Taxonomy" id="2690964"/>
    <lineage>
        <taxon>Bacteria</taxon>
        <taxon>Bacillati</taxon>
        <taxon>Bacillota</taxon>
        <taxon>Bacilli</taxon>
        <taxon>Bacillales</taxon>
        <taxon>Thermoactinomycetaceae</taxon>
        <taxon>Shimazuella</taxon>
    </lineage>
</organism>
<dbReference type="AlphaFoldDB" id="A0A6I4VXL6"/>
<feature type="active site" description="Acyl-thioester intermediate" evidence="2">
    <location>
        <position position="107"/>
    </location>
</feature>
<dbReference type="GO" id="GO:0016787">
    <property type="term" value="F:hydrolase activity"/>
    <property type="evidence" value="ECO:0007669"/>
    <property type="project" value="UniProtKB-KW"/>
</dbReference>
<dbReference type="NCBIfam" id="TIGR01076">
    <property type="entry name" value="sortase_fam"/>
    <property type="match status" value="1"/>
</dbReference>
<keyword evidence="1" id="KW-0378">Hydrolase</keyword>
<dbReference type="InterPro" id="IPR041999">
    <property type="entry name" value="Sortase_D_1"/>
</dbReference>
<dbReference type="InterPro" id="IPR053525">
    <property type="entry name" value="Sortase_D"/>
</dbReference>
<dbReference type="EMBL" id="WUUL01000002">
    <property type="protein sequence ID" value="MXQ52782.1"/>
    <property type="molecule type" value="Genomic_DNA"/>
</dbReference>
<comment type="caution">
    <text evidence="3">The sequence shown here is derived from an EMBL/GenBank/DDBJ whole genome shotgun (WGS) entry which is preliminary data.</text>
</comment>
<name>A0A6I4VXL6_9BACL</name>
<sequence length="136" mass="15025">MGELVIPRMGAILPIVHGTDDNSLKKGIGHYIGYGTVNPGETGHVVLSGHRDTVLRGAGKLKLGDRLYVKFEGNIYTYQIRKTWVTKADDRTVIVPIAKPVLTLTTCYPFDFIGSAPDRYIIRAELIEVKKDNGEV</sequence>
<dbReference type="Proteomes" id="UP000430692">
    <property type="component" value="Unassembled WGS sequence"/>
</dbReference>
<dbReference type="SUPFAM" id="SSF63817">
    <property type="entry name" value="Sortase"/>
    <property type="match status" value="1"/>
</dbReference>
<dbReference type="Gene3D" id="2.40.260.10">
    <property type="entry name" value="Sortase"/>
    <property type="match status" value="1"/>
</dbReference>
<evidence type="ECO:0000256" key="1">
    <source>
        <dbReference type="ARBA" id="ARBA00022801"/>
    </source>
</evidence>
<accession>A0A6I4VXL6</accession>
<keyword evidence="4" id="KW-1185">Reference proteome</keyword>
<dbReference type="InterPro" id="IPR005754">
    <property type="entry name" value="Sortase"/>
</dbReference>
<gene>
    <name evidence="3" type="ORF">GSM42_03360</name>
</gene>
<proteinExistence type="predicted"/>
<reference evidence="3 4" key="1">
    <citation type="submission" date="2019-12" db="EMBL/GenBank/DDBJ databases">
        <title>Whole-genome analyses of novel actinobacteria.</title>
        <authorList>
            <person name="Sahin N."/>
            <person name="Saygin H."/>
        </authorList>
    </citation>
    <scope>NUCLEOTIDE SEQUENCE [LARGE SCALE GENOMIC DNA]</scope>
    <source>
        <strain evidence="3 4">KC615</strain>
    </source>
</reference>